<evidence type="ECO:0000256" key="1">
    <source>
        <dbReference type="SAM" id="MobiDB-lite"/>
    </source>
</evidence>
<feature type="compositionally biased region" description="Low complexity" evidence="1">
    <location>
        <begin position="96"/>
        <end position="118"/>
    </location>
</feature>
<dbReference type="RefSeq" id="WP_330794329.1">
    <property type="nucleotide sequence ID" value="NZ_JAZEWV010000006.1"/>
</dbReference>
<evidence type="ECO:0000313" key="3">
    <source>
        <dbReference type="EMBL" id="MEE4542399.1"/>
    </source>
</evidence>
<comment type="caution">
    <text evidence="3">The sequence shown here is derived from an EMBL/GenBank/DDBJ whole genome shotgun (WGS) entry which is preliminary data.</text>
</comment>
<feature type="transmembrane region" description="Helical" evidence="2">
    <location>
        <begin position="275"/>
        <end position="294"/>
    </location>
</feature>
<accession>A0ABU7P9C4</accession>
<feature type="region of interest" description="Disordered" evidence="1">
    <location>
        <begin position="165"/>
        <end position="186"/>
    </location>
</feature>
<dbReference type="Proteomes" id="UP001344658">
    <property type="component" value="Unassembled WGS sequence"/>
</dbReference>
<evidence type="ECO:0000256" key="2">
    <source>
        <dbReference type="SAM" id="Phobius"/>
    </source>
</evidence>
<dbReference type="EMBL" id="JAZEWV010000006">
    <property type="protein sequence ID" value="MEE4542399.1"/>
    <property type="molecule type" value="Genomic_DNA"/>
</dbReference>
<feature type="transmembrane region" description="Helical" evidence="2">
    <location>
        <begin position="244"/>
        <end position="263"/>
    </location>
</feature>
<keyword evidence="2" id="KW-1133">Transmembrane helix</keyword>
<proteinExistence type="predicted"/>
<keyword evidence="4" id="KW-1185">Reference proteome</keyword>
<feature type="transmembrane region" description="Helical" evidence="2">
    <location>
        <begin position="214"/>
        <end position="232"/>
    </location>
</feature>
<reference evidence="3 4" key="1">
    <citation type="submission" date="2023-12" db="EMBL/GenBank/DDBJ databases">
        <title>Streptomyces sp. V4-01.</title>
        <authorList>
            <person name="Somphong A."/>
            <person name="Phongsopitanun W."/>
        </authorList>
    </citation>
    <scope>NUCLEOTIDE SEQUENCE [LARGE SCALE GENOMIC DNA]</scope>
    <source>
        <strain evidence="3 4">V4-01</strain>
    </source>
</reference>
<feature type="compositionally biased region" description="Low complexity" evidence="1">
    <location>
        <begin position="18"/>
        <end position="80"/>
    </location>
</feature>
<evidence type="ECO:0000313" key="4">
    <source>
        <dbReference type="Proteomes" id="UP001344658"/>
    </source>
</evidence>
<feature type="region of interest" description="Disordered" evidence="1">
    <location>
        <begin position="1"/>
        <end position="118"/>
    </location>
</feature>
<organism evidence="3 4">
    <name type="scientific">Actinacidiphila polyblastidii</name>
    <dbReference type="NCBI Taxonomy" id="3110430"/>
    <lineage>
        <taxon>Bacteria</taxon>
        <taxon>Bacillati</taxon>
        <taxon>Actinomycetota</taxon>
        <taxon>Actinomycetes</taxon>
        <taxon>Kitasatosporales</taxon>
        <taxon>Streptomycetaceae</taxon>
        <taxon>Actinacidiphila</taxon>
    </lineage>
</organism>
<keyword evidence="2" id="KW-0472">Membrane</keyword>
<feature type="compositionally biased region" description="Pro residues" evidence="1">
    <location>
        <begin position="169"/>
        <end position="184"/>
    </location>
</feature>
<name>A0ABU7P9C4_9ACTN</name>
<protein>
    <recommendedName>
        <fullName evidence="5">Tetratricopeptide repeat protein</fullName>
    </recommendedName>
</protein>
<evidence type="ECO:0008006" key="5">
    <source>
        <dbReference type="Google" id="ProtNLM"/>
    </source>
</evidence>
<sequence length="682" mass="68430">MTRPSVPAQADEASSPSPARGAVRVADAVPAAPQRAGGAESASGAAGTADAVPASAPRAGGAVEAASVAAPAEAVGAAPADEVRVADAVPAAPQRAGGAESASGAAGTADAVPASAPSAGGAAEAASVAAPAEAVPVAPPLGEFGAPPAPPAYAQSPYAPGAGGYGYPGQPPFPAQPPQPPAVPKGPADPLRPVAVGLLNLSGLGLGYALTRRWIAMLVCWAATVVLLVNALPADPDGVPRGLVTGYLAVLVLAAAHGALRALRTPLSWPPKAPIAVLLGLVLLAAPIGGVASYDSARDEATQKMLLDRLAAADTLVQAAKAKPFDAAQGDYRTALATYRDLHRDHPGSRAAQRVPDRLTAYYTAIGAPYDQQRFCDAIAPLKFLRTVPGSYGAKDLGSLAGWPDDRLATSLYECGAADLAGGGTGVNGGEDDFAELLTTFPHSAPAAKVEPAVAAGITAAARKVGGSDPCAASDRLQALGTRAADLPGDAAGQSTALTADSRRAGGYVESATYACGVHQYRSGDFASALDTVNGFVKTYPHDRHRALAQKFAIAAEIAKENPAAGKHVPTLASGGGIDVTVSNDSPHPIVVLYTGTVTGTFTLPACGGCTTYSNETTARATACDNGKHYPKRTLSLPPGTVYFMHRSAAPGGSSSSADSETLRYGYVYTECAYSVKSEFGL</sequence>
<keyword evidence="2" id="KW-0812">Transmembrane</keyword>
<gene>
    <name evidence="3" type="ORF">V2S66_10545</name>
</gene>